<sequence>VFASSLEGRIAVITGASRGIGRAVALRFAAEGAHVVALARSKNDLEKLDDDIKEFGGSATLVPLDVTDGAGIDRLAEMLFERHGRVDVLVGNAAILGVLGPIGHVAPSVWNRVIDVNLNANWRLIRSFDPLLRASGSGRALFVTSGVGHRPAPYWGAYAVSKAGMEMLVRTYAAETEKS</sequence>
<reference evidence="3" key="1">
    <citation type="submission" date="2018-05" db="EMBL/GenBank/DDBJ databases">
        <authorList>
            <person name="Lanie J.A."/>
            <person name="Ng W.-L."/>
            <person name="Kazmierczak K.M."/>
            <person name="Andrzejewski T.M."/>
            <person name="Davidsen T.M."/>
            <person name="Wayne K.J."/>
            <person name="Tettelin H."/>
            <person name="Glass J.I."/>
            <person name="Rusch D."/>
            <person name="Podicherti R."/>
            <person name="Tsui H.-C.T."/>
            <person name="Winkler M.E."/>
        </authorList>
    </citation>
    <scope>NUCLEOTIDE SEQUENCE</scope>
</reference>
<keyword evidence="2" id="KW-0560">Oxidoreductase</keyword>
<dbReference type="InterPro" id="IPR002347">
    <property type="entry name" value="SDR_fam"/>
</dbReference>
<proteinExistence type="inferred from homology"/>
<dbReference type="Pfam" id="PF00106">
    <property type="entry name" value="adh_short"/>
    <property type="match status" value="1"/>
</dbReference>
<dbReference type="PANTHER" id="PTHR44196">
    <property type="entry name" value="DEHYDROGENASE/REDUCTASE SDR FAMILY MEMBER 7B"/>
    <property type="match status" value="1"/>
</dbReference>
<dbReference type="InterPro" id="IPR036291">
    <property type="entry name" value="NAD(P)-bd_dom_sf"/>
</dbReference>
<dbReference type="CDD" id="cd05233">
    <property type="entry name" value="SDR_c"/>
    <property type="match status" value="1"/>
</dbReference>
<dbReference type="AlphaFoldDB" id="A0A382UYH7"/>
<dbReference type="PROSITE" id="PS00061">
    <property type="entry name" value="ADH_SHORT"/>
    <property type="match status" value="1"/>
</dbReference>
<protein>
    <submittedName>
        <fullName evidence="3">Uncharacterized protein</fullName>
    </submittedName>
</protein>
<dbReference type="PANTHER" id="PTHR44196:SF1">
    <property type="entry name" value="DEHYDROGENASE_REDUCTASE SDR FAMILY MEMBER 7B"/>
    <property type="match status" value="1"/>
</dbReference>
<dbReference type="EMBL" id="UINC01147471">
    <property type="protein sequence ID" value="SVD38815.1"/>
    <property type="molecule type" value="Genomic_DNA"/>
</dbReference>
<comment type="similarity">
    <text evidence="1">Belongs to the short-chain dehydrogenases/reductases (SDR) family.</text>
</comment>
<organism evidence="3">
    <name type="scientific">marine metagenome</name>
    <dbReference type="NCBI Taxonomy" id="408172"/>
    <lineage>
        <taxon>unclassified sequences</taxon>
        <taxon>metagenomes</taxon>
        <taxon>ecological metagenomes</taxon>
    </lineage>
</organism>
<feature type="non-terminal residue" evidence="3">
    <location>
        <position position="179"/>
    </location>
</feature>
<dbReference type="GO" id="GO:0016491">
    <property type="term" value="F:oxidoreductase activity"/>
    <property type="evidence" value="ECO:0007669"/>
    <property type="project" value="UniProtKB-KW"/>
</dbReference>
<dbReference type="GO" id="GO:0016020">
    <property type="term" value="C:membrane"/>
    <property type="evidence" value="ECO:0007669"/>
    <property type="project" value="TreeGrafter"/>
</dbReference>
<evidence type="ECO:0000313" key="3">
    <source>
        <dbReference type="EMBL" id="SVD38815.1"/>
    </source>
</evidence>
<dbReference type="PRINTS" id="PR00081">
    <property type="entry name" value="GDHRDH"/>
</dbReference>
<evidence type="ECO:0000256" key="1">
    <source>
        <dbReference type="ARBA" id="ARBA00006484"/>
    </source>
</evidence>
<gene>
    <name evidence="3" type="ORF">METZ01_LOCUS391669</name>
</gene>
<dbReference type="SUPFAM" id="SSF51735">
    <property type="entry name" value="NAD(P)-binding Rossmann-fold domains"/>
    <property type="match status" value="1"/>
</dbReference>
<evidence type="ECO:0000256" key="2">
    <source>
        <dbReference type="ARBA" id="ARBA00023002"/>
    </source>
</evidence>
<dbReference type="Gene3D" id="3.40.50.720">
    <property type="entry name" value="NAD(P)-binding Rossmann-like Domain"/>
    <property type="match status" value="1"/>
</dbReference>
<feature type="non-terminal residue" evidence="3">
    <location>
        <position position="1"/>
    </location>
</feature>
<dbReference type="InterPro" id="IPR020904">
    <property type="entry name" value="Sc_DH/Rdtase_CS"/>
</dbReference>
<accession>A0A382UYH7</accession>
<name>A0A382UYH7_9ZZZZ</name>